<evidence type="ECO:0000313" key="3">
    <source>
        <dbReference type="Proteomes" id="UP000291269"/>
    </source>
</evidence>
<proteinExistence type="predicted"/>
<sequence>MVKANVIPGKFLSCLLGIFIGILLTLGGLVGGGFYVYKNVKVGSLLGLLPQETDNWLSDEYAQNTIEGLVKELQSLANGDITLEKVAQISPAAGDKIDEVLDNVNQNGIVTLDRDALYKTPINQLTSNLMDVVIITSTLDSLSETMNFALPDMPLITGGGQDKEVWVYTAVNDNETHTIDKAIALGDYTYYTRSSKYERVTEEKITSLYSLSGVVTDENGYLKKDGKFIYARDVVQGDSGETYRYTKLERDSKLIDAADGETYTFLTDQLFFKNGPDGEYTKLTLTDGGSRTVYAVPSAYAYRLLYAEQGDGYVLATKTDEGGNPVSGSGGFEILTQFENVHLFAETDVYDEVTEPTEEIVRNNLLFVKTDGIGSLPVNYGITALSGALDVNTLTLNKVGEYFGISLTNDILKEITDVPLGYMSESMQDAMQNIQLASVLKLDGSSSSILLYLAYGEKGIDYTVGADNQIVPVNEPKTITEVMNSIDTIKIGNIVEIDENSHSLMQAIQDWSIDDFGKADKINSLKLGDVIAVTEDSPQILKALKNVTLGGFSEAIDALTLEDMLGEIEESNTILYALKDCTINTLASSIGSLAVQDLFANDIYEYHKLSENEDFSKYPNDQLFVWEDGRYQPYDPSRHDADAVYARYPIGYDGTNYISGYENIPLYAYKDGEYVLATETTGWKLPVGAANTNYYYRDTNGKYVLAETQNGVYTHAVLYYLDAQEELAEIQLVPAELSIKAEFKTSVLYSKFKFAVNDGGYDFANLYYFDYDNSAFKRVETTYDIKTGKYTVSADDADKTLYTHGKAVGVWKYLLTDKDGMEMICTVNNIGSLVANVSYNVNNTKLKDLNADGLIKVNSASGADIFGTRIPAIISPTHIETTLGELTIGDAINVIVDALKMLP</sequence>
<keyword evidence="1" id="KW-0472">Membrane</keyword>
<dbReference type="OrthoDB" id="68404at2"/>
<accession>A0A4Q2KD91</accession>
<keyword evidence="1" id="KW-0812">Transmembrane</keyword>
<dbReference type="EMBL" id="SDOZ01000002">
    <property type="protein sequence ID" value="RXZ61251.1"/>
    <property type="molecule type" value="Genomic_DNA"/>
</dbReference>
<evidence type="ECO:0000313" key="2">
    <source>
        <dbReference type="EMBL" id="RXZ61251.1"/>
    </source>
</evidence>
<evidence type="ECO:0000256" key="1">
    <source>
        <dbReference type="SAM" id="Phobius"/>
    </source>
</evidence>
<dbReference type="RefSeq" id="WP_129223752.1">
    <property type="nucleotide sequence ID" value="NZ_SDOZ01000002.1"/>
</dbReference>
<comment type="caution">
    <text evidence="2">The sequence shown here is derived from an EMBL/GenBank/DDBJ whole genome shotgun (WGS) entry which is preliminary data.</text>
</comment>
<reference evidence="2 3" key="1">
    <citation type="journal article" date="2019" name="Gut">
        <title>Antibiotics-induced monodominance of a novel gut bacterial order.</title>
        <authorList>
            <person name="Hildebrand F."/>
            <person name="Moitinho-Silva L."/>
            <person name="Blasche S."/>
            <person name="Jahn M.T."/>
            <person name="Gossmann T.I."/>
            <person name="Heuerta-Cepas J."/>
            <person name="Hercog R."/>
            <person name="Luetge M."/>
            <person name="Bahram M."/>
            <person name="Pryszlak A."/>
            <person name="Alves R.J."/>
            <person name="Waszak S.M."/>
            <person name="Zhu A."/>
            <person name="Ye L."/>
            <person name="Costea P.I."/>
            <person name="Aalvink S."/>
            <person name="Belzer C."/>
            <person name="Forslund S.K."/>
            <person name="Sunagawa S."/>
            <person name="Hentschel U."/>
            <person name="Merten C."/>
            <person name="Patil K.R."/>
            <person name="Benes V."/>
            <person name="Bork P."/>
        </authorList>
    </citation>
    <scope>NUCLEOTIDE SEQUENCE [LARGE SCALE GENOMIC DNA]</scope>
    <source>
        <strain evidence="2 3">HDS1380</strain>
    </source>
</reference>
<organism evidence="2 3">
    <name type="scientific">Candidatus Borkfalkia ceftriaxoniphila</name>
    <dbReference type="NCBI Taxonomy" id="2508949"/>
    <lineage>
        <taxon>Bacteria</taxon>
        <taxon>Bacillati</taxon>
        <taxon>Bacillota</taxon>
        <taxon>Clostridia</taxon>
        <taxon>Christensenellales</taxon>
        <taxon>Christensenellaceae</taxon>
        <taxon>Candidatus Borkfalkia</taxon>
    </lineage>
</organism>
<protein>
    <submittedName>
        <fullName evidence="2">Uncharacterized protein</fullName>
    </submittedName>
</protein>
<gene>
    <name evidence="2" type="ORF">ESZ91_02385</name>
</gene>
<keyword evidence="3" id="KW-1185">Reference proteome</keyword>
<dbReference type="Proteomes" id="UP000291269">
    <property type="component" value="Unassembled WGS sequence"/>
</dbReference>
<name>A0A4Q2KD91_9FIRM</name>
<dbReference type="AlphaFoldDB" id="A0A4Q2KD91"/>
<feature type="transmembrane region" description="Helical" evidence="1">
    <location>
        <begin position="12"/>
        <end position="37"/>
    </location>
</feature>
<keyword evidence="1" id="KW-1133">Transmembrane helix</keyword>